<dbReference type="Pfam" id="PF13030">
    <property type="entry name" value="DUF3891"/>
    <property type="match status" value="1"/>
</dbReference>
<dbReference type="KEGG" id="azz:DEW08_14680"/>
<dbReference type="Proteomes" id="UP000245629">
    <property type="component" value="Chromosome 2"/>
</dbReference>
<dbReference type="InterPro" id="IPR024992">
    <property type="entry name" value="DUF3891"/>
</dbReference>
<sequence length="263" mass="28756">MLLRQDGDGVIAISQPSHAWLAGQLARGWGNAAFERPAPHEEVCLGAELHDIGWLSWESAPVLNPDSGLPQDFREVPVATHVDLWRSGVRRALQYGRYPALIVSLHADTIYGSYFQPGTASEEERGLVRALLDEQHAFQRECVAALSANPRHAGRLGTEALERNRLLVAAVDLMSLHICWGVRQEIRVPLVPTMGEGRTALILRSPGQDPAALTVSPWPFAADRLELVAEGRRLPGRFTDETAMRRALGEAETAVLTVTLSPG</sequence>
<evidence type="ECO:0000313" key="1">
    <source>
        <dbReference type="EMBL" id="AWK87297.1"/>
    </source>
</evidence>
<keyword evidence="2" id="KW-1185">Reference proteome</keyword>
<proteinExistence type="predicted"/>
<evidence type="ECO:0000313" key="2">
    <source>
        <dbReference type="Proteomes" id="UP000245629"/>
    </source>
</evidence>
<organism evidence="1 2">
    <name type="scientific">Azospirillum thermophilum</name>
    <dbReference type="NCBI Taxonomy" id="2202148"/>
    <lineage>
        <taxon>Bacteria</taxon>
        <taxon>Pseudomonadati</taxon>
        <taxon>Pseudomonadota</taxon>
        <taxon>Alphaproteobacteria</taxon>
        <taxon>Rhodospirillales</taxon>
        <taxon>Azospirillaceae</taxon>
        <taxon>Azospirillum</taxon>
    </lineage>
</organism>
<dbReference type="AlphaFoldDB" id="A0A2S2CSM7"/>
<name>A0A2S2CSM7_9PROT</name>
<gene>
    <name evidence="1" type="ORF">DEW08_14680</name>
</gene>
<dbReference type="EMBL" id="CP029353">
    <property type="protein sequence ID" value="AWK87297.1"/>
    <property type="molecule type" value="Genomic_DNA"/>
</dbReference>
<protein>
    <submittedName>
        <fullName evidence="1">DUF3891 domain-containing protein</fullName>
    </submittedName>
</protein>
<dbReference type="RefSeq" id="WP_109328283.1">
    <property type="nucleotide sequence ID" value="NZ_CP029353.1"/>
</dbReference>
<dbReference type="OrthoDB" id="190426at2"/>
<reference evidence="2" key="1">
    <citation type="submission" date="2018-05" db="EMBL/GenBank/DDBJ databases">
        <title>Azospirillum thermophila sp. nov., a novel isolated from hot spring.</title>
        <authorList>
            <person name="Zhao Z."/>
        </authorList>
    </citation>
    <scope>NUCLEOTIDE SEQUENCE [LARGE SCALE GENOMIC DNA]</scope>
    <source>
        <strain evidence="2">CFH 70021</strain>
    </source>
</reference>
<accession>A0A2S2CSM7</accession>